<dbReference type="InterPro" id="IPR020846">
    <property type="entry name" value="MFS_dom"/>
</dbReference>
<dbReference type="InterPro" id="IPR011701">
    <property type="entry name" value="MFS"/>
</dbReference>
<dbReference type="InterPro" id="IPR036259">
    <property type="entry name" value="MFS_trans_sf"/>
</dbReference>
<feature type="transmembrane region" description="Helical" evidence="6">
    <location>
        <begin position="47"/>
        <end position="64"/>
    </location>
</feature>
<feature type="transmembrane region" description="Helical" evidence="6">
    <location>
        <begin position="294"/>
        <end position="312"/>
    </location>
</feature>
<feature type="transmembrane region" description="Helical" evidence="6">
    <location>
        <begin position="12"/>
        <end position="35"/>
    </location>
</feature>
<keyword evidence="3 6" id="KW-0812">Transmembrane</keyword>
<feature type="transmembrane region" description="Helical" evidence="6">
    <location>
        <begin position="263"/>
        <end position="282"/>
    </location>
</feature>
<dbReference type="PANTHER" id="PTHR23526">
    <property type="entry name" value="INTEGRAL MEMBRANE TRANSPORT PROTEIN-RELATED"/>
    <property type="match status" value="1"/>
</dbReference>
<feature type="transmembrane region" description="Helical" evidence="6">
    <location>
        <begin position="76"/>
        <end position="99"/>
    </location>
</feature>
<evidence type="ECO:0000313" key="8">
    <source>
        <dbReference type="EMBL" id="MFC5449187.1"/>
    </source>
</evidence>
<comment type="subcellular location">
    <subcellularLocation>
        <location evidence="1">Cell membrane</location>
        <topology evidence="1">Multi-pass membrane protein</topology>
    </subcellularLocation>
</comment>
<name>A0ABW0K864_9BACL</name>
<dbReference type="EMBL" id="JBHSMJ010000018">
    <property type="protein sequence ID" value="MFC5449187.1"/>
    <property type="molecule type" value="Genomic_DNA"/>
</dbReference>
<keyword evidence="2" id="KW-0813">Transport</keyword>
<dbReference type="Proteomes" id="UP001596044">
    <property type="component" value="Unassembled WGS sequence"/>
</dbReference>
<gene>
    <name evidence="8" type="ORF">ACFPOG_13035</name>
</gene>
<feature type="transmembrane region" description="Helical" evidence="6">
    <location>
        <begin position="154"/>
        <end position="172"/>
    </location>
</feature>
<evidence type="ECO:0000259" key="7">
    <source>
        <dbReference type="PROSITE" id="PS50850"/>
    </source>
</evidence>
<feature type="transmembrane region" description="Helical" evidence="6">
    <location>
        <begin position="353"/>
        <end position="374"/>
    </location>
</feature>
<feature type="transmembrane region" description="Helical" evidence="6">
    <location>
        <begin position="232"/>
        <end position="251"/>
    </location>
</feature>
<keyword evidence="9" id="KW-1185">Reference proteome</keyword>
<dbReference type="Gene3D" id="1.20.1250.20">
    <property type="entry name" value="MFS general substrate transporter like domains"/>
    <property type="match status" value="2"/>
</dbReference>
<organism evidence="8 9">
    <name type="scientific">Paenibacillus aestuarii</name>
    <dbReference type="NCBI Taxonomy" id="516965"/>
    <lineage>
        <taxon>Bacteria</taxon>
        <taxon>Bacillati</taxon>
        <taxon>Bacillota</taxon>
        <taxon>Bacilli</taxon>
        <taxon>Bacillales</taxon>
        <taxon>Paenibacillaceae</taxon>
        <taxon>Paenibacillus</taxon>
    </lineage>
</organism>
<dbReference type="InterPro" id="IPR052528">
    <property type="entry name" value="Sugar_transport-like"/>
</dbReference>
<feature type="transmembrane region" description="Helical" evidence="6">
    <location>
        <begin position="178"/>
        <end position="197"/>
    </location>
</feature>
<comment type="caution">
    <text evidence="8">The sequence shown here is derived from an EMBL/GenBank/DDBJ whole genome shotgun (WGS) entry which is preliminary data.</text>
</comment>
<feature type="transmembrane region" description="Helical" evidence="6">
    <location>
        <begin position="380"/>
        <end position="399"/>
    </location>
</feature>
<evidence type="ECO:0000313" key="9">
    <source>
        <dbReference type="Proteomes" id="UP001596044"/>
    </source>
</evidence>
<evidence type="ECO:0000256" key="5">
    <source>
        <dbReference type="ARBA" id="ARBA00023136"/>
    </source>
</evidence>
<feature type="transmembrane region" description="Helical" evidence="6">
    <location>
        <begin position="318"/>
        <end position="341"/>
    </location>
</feature>
<evidence type="ECO:0000256" key="2">
    <source>
        <dbReference type="ARBA" id="ARBA00022448"/>
    </source>
</evidence>
<dbReference type="PROSITE" id="PS50850">
    <property type="entry name" value="MFS"/>
    <property type="match status" value="1"/>
</dbReference>
<dbReference type="SUPFAM" id="SSF103473">
    <property type="entry name" value="MFS general substrate transporter"/>
    <property type="match status" value="1"/>
</dbReference>
<dbReference type="RefSeq" id="WP_270880155.1">
    <property type="nucleotide sequence ID" value="NZ_JAQFVF010000029.1"/>
</dbReference>
<evidence type="ECO:0000256" key="1">
    <source>
        <dbReference type="ARBA" id="ARBA00004651"/>
    </source>
</evidence>
<feature type="domain" description="Major facilitator superfamily (MFS) profile" evidence="7">
    <location>
        <begin position="9"/>
        <end position="405"/>
    </location>
</feature>
<dbReference type="PANTHER" id="PTHR23526:SF1">
    <property type="entry name" value="MAJOR FACILITATOR SUPERFAMILY MFS_1"/>
    <property type="match status" value="1"/>
</dbReference>
<evidence type="ECO:0000256" key="3">
    <source>
        <dbReference type="ARBA" id="ARBA00022692"/>
    </source>
</evidence>
<protein>
    <submittedName>
        <fullName evidence="8">MFS transporter</fullName>
    </submittedName>
</protein>
<evidence type="ECO:0000256" key="6">
    <source>
        <dbReference type="SAM" id="Phobius"/>
    </source>
</evidence>
<evidence type="ECO:0000256" key="4">
    <source>
        <dbReference type="ARBA" id="ARBA00022989"/>
    </source>
</evidence>
<accession>A0ABW0K864</accession>
<proteinExistence type="predicted"/>
<keyword evidence="5 6" id="KW-0472">Membrane</keyword>
<dbReference type="Pfam" id="PF07690">
    <property type="entry name" value="MFS_1"/>
    <property type="match status" value="1"/>
</dbReference>
<feature type="transmembrane region" description="Helical" evidence="6">
    <location>
        <begin position="105"/>
        <end position="133"/>
    </location>
</feature>
<keyword evidence="4 6" id="KW-1133">Transmembrane helix</keyword>
<reference evidence="9" key="1">
    <citation type="journal article" date="2019" name="Int. J. Syst. Evol. Microbiol.">
        <title>The Global Catalogue of Microorganisms (GCM) 10K type strain sequencing project: providing services to taxonomists for standard genome sequencing and annotation.</title>
        <authorList>
            <consortium name="The Broad Institute Genomics Platform"/>
            <consortium name="The Broad Institute Genome Sequencing Center for Infectious Disease"/>
            <person name="Wu L."/>
            <person name="Ma J."/>
        </authorList>
    </citation>
    <scope>NUCLEOTIDE SEQUENCE [LARGE SCALE GENOMIC DNA]</scope>
    <source>
        <strain evidence="9">KACC 11904</strain>
    </source>
</reference>
<sequence length="422" mass="46562">MNHYRRNYVFLFLDTVLFMNAMTFLSVNTVITYFLANLGANTFEVGLVNALVSIGSFVSQPFFAKRVMNLTHKAKVFVRILFIQRIFFLLFTLTIPFVADSHPRLMVLIFLVCWAVFNLFVGSYGPFYMSLFAKFVTEHTRGRMRGFSSGTGSLLALGSAALCGSILSHIQYPYNYTLVFFIGVLLLLLDVLTFAMMKEMEPDAVKKVDFNYFQYFKAIPAMFREFKAYQRTVIGFSFTVAAQVGLAYYAFYAVRMFGADSTVIAWFTAITGLSNIAGSFLFGIMADRVGHRRVLILSSAAGGIGSLLIVLTPSLWTVYIAFALSNLCVIGYNLSSGILILEQLPRERLPMGISVNAMITLCTSSILTIVSSWLADQISFAAVFLIAGLAGLTGAFIIGKGSKVAAVNPPTAASQTADKHHR</sequence>